<evidence type="ECO:0000256" key="1">
    <source>
        <dbReference type="ARBA" id="ARBA00009136"/>
    </source>
</evidence>
<dbReference type="PANTHER" id="PTHR12917">
    <property type="entry name" value="ASPARTYL PROTEASE DDI-RELATED"/>
    <property type="match status" value="1"/>
</dbReference>
<dbReference type="VEuPathDB" id="FungiDB:RhiirA1_447207"/>
<reference evidence="6 7" key="1">
    <citation type="submission" date="2016-04" db="EMBL/GenBank/DDBJ databases">
        <title>Genome analyses suggest a sexual origin of heterokaryosis in a supposedly ancient asexual fungus.</title>
        <authorList>
            <person name="Ropars J."/>
            <person name="Sedzielewska K."/>
            <person name="Noel J."/>
            <person name="Charron P."/>
            <person name="Farinelli L."/>
            <person name="Marton T."/>
            <person name="Kruger M."/>
            <person name="Pelin A."/>
            <person name="Brachmann A."/>
            <person name="Corradi N."/>
        </authorList>
    </citation>
    <scope>NUCLEOTIDE SEQUENCE [LARGE SCALE GENOMIC DNA]</scope>
    <source>
        <strain evidence="6 7">A5</strain>
    </source>
</reference>
<dbReference type="VEuPathDB" id="FungiDB:FUN_006652"/>
<feature type="compositionally biased region" description="Acidic residues" evidence="5">
    <location>
        <begin position="718"/>
        <end position="739"/>
    </location>
</feature>
<accession>A0A2N0P7W9</accession>
<sequence length="957" mass="108981">MVDYEILFTQNRIHNRWHRLYNRIDQVTFYHRDPSCIRCHPPLPNTLQFDHFWNWYSVENPAIEYTRNTQQALINLDASLTVVETWEAIYSIVFSIRYSIEPRPYTQLRQELYNAYILTDTFRKDPFEELYQISEANASTDSDSSTGSFDIPNNFHPLLHGLLNQGPATPGLLFTDEYLHIESLFREEPVGLLFLDEDLNLNRLFPEPEPVGLLFADEDLHLNQLFEEPEVPGMAALGGGFNPNILLNALNNLTNALGAGGNNWANVNNAVNALNATLTANNNAMHNRGTQAAQVPTFYGGNQDPIAWLNEFNLACAANGWNNVRKLQVVPAYLKGAAAVWYQTVVGNPINAWDGAANNNTFEHVFKQSGHRSKYTSDFNTTVSSAKSARSYQSVFKLEGASFEGKGAKPEQNPSFCTLFEAYPAERNRPVTRSHPYAKTKEEKEDPPITTDVAVEPTVRMEEIRPTGSTESVQGNVQRIVQPTISTVQPTPIRPKKKMVARKRPLQKPQPSIAAHIQPYNIVADLQQQRANISFGQLFQISPKLRSDVGKSIRKPGTRTTKLAAQFSDQDNPNATALYCDAKVKGQEIPLILDSGAAGSIVSCRLLNDLGIAIDRPSTTLMINVNGERKRPLGEVLNFPITIKGVTIPVDVVVTDAMTYSAIVGNDWLSKVKANIDYETANMLIHWEGKDIEVPIEYLEIPMERRRKQEETNRKGEEEEEDMSEEEEETEEEYEEEDLDEKVFCHFKVKQRPSPRIEQNFSLQLTCRFQEVVIDGIYPKENFVLTKGGVYLDKSFYLWTYFARLNEQFQRKPPKRATWTYDWKGPTARCWCGDRLVSPSDSCSRCYEELTNYITVQRLSPRIVAEISSDFENRNLDPDNLVQDAMPSEVQLEEVVDVANEHDRQLCFYCKKKDPDEWKRQNEVPLHFGHAELTQEWDAKLFELPMGDLTKEQKTNL</sequence>
<dbReference type="GO" id="GO:0006508">
    <property type="term" value="P:proteolysis"/>
    <property type="evidence" value="ECO:0007669"/>
    <property type="project" value="UniProtKB-KW"/>
</dbReference>
<comment type="caution">
    <text evidence="6">The sequence shown here is derived from an EMBL/GenBank/DDBJ whole genome shotgun (WGS) entry which is preliminary data.</text>
</comment>
<dbReference type="VEuPathDB" id="FungiDB:RhiirFUN_010630"/>
<comment type="similarity">
    <text evidence="1">Belongs to the DDI1 family.</text>
</comment>
<dbReference type="VEuPathDB" id="FungiDB:RhiirFUN_010823"/>
<keyword evidence="3" id="KW-0064">Aspartyl protease</keyword>
<dbReference type="CDD" id="cd00303">
    <property type="entry name" value="retropepsin_like"/>
    <property type="match status" value="1"/>
</dbReference>
<evidence type="ECO:0000256" key="5">
    <source>
        <dbReference type="SAM" id="MobiDB-lite"/>
    </source>
</evidence>
<reference evidence="6 7" key="2">
    <citation type="submission" date="2017-09" db="EMBL/GenBank/DDBJ databases">
        <title>Extensive intraspecific genome diversity in a model arbuscular mycorrhizal fungus.</title>
        <authorList>
            <person name="Chen E.C."/>
            <person name="Morin E."/>
            <person name="Beaudet D."/>
            <person name="Noel J."/>
            <person name="Ndikumana S."/>
            <person name="Charron P."/>
            <person name="St-Onge C."/>
            <person name="Giorgi J."/>
            <person name="Grigoriev I.V."/>
            <person name="Roux C."/>
            <person name="Martin F.M."/>
            <person name="Corradi N."/>
        </authorList>
    </citation>
    <scope>NUCLEOTIDE SEQUENCE [LARGE SCALE GENOMIC DNA]</scope>
    <source>
        <strain evidence="6 7">A5</strain>
    </source>
</reference>
<name>A0A2N0P7W9_9GLOM</name>
<dbReference type="SUPFAM" id="SSF50630">
    <property type="entry name" value="Acid proteases"/>
    <property type="match status" value="1"/>
</dbReference>
<dbReference type="VEuPathDB" id="FungiDB:FUN_006654"/>
<evidence type="ECO:0000256" key="4">
    <source>
        <dbReference type="ARBA" id="ARBA00022801"/>
    </source>
</evidence>
<evidence type="ECO:0000313" key="6">
    <source>
        <dbReference type="EMBL" id="PKC02897.1"/>
    </source>
</evidence>
<dbReference type="Proteomes" id="UP000232722">
    <property type="component" value="Unassembled WGS sequence"/>
</dbReference>
<organism evidence="6 7">
    <name type="scientific">Rhizophagus irregularis</name>
    <dbReference type="NCBI Taxonomy" id="588596"/>
    <lineage>
        <taxon>Eukaryota</taxon>
        <taxon>Fungi</taxon>
        <taxon>Fungi incertae sedis</taxon>
        <taxon>Mucoromycota</taxon>
        <taxon>Glomeromycotina</taxon>
        <taxon>Glomeromycetes</taxon>
        <taxon>Glomerales</taxon>
        <taxon>Glomeraceae</taxon>
        <taxon>Rhizophagus</taxon>
    </lineage>
</organism>
<dbReference type="GO" id="GO:0004190">
    <property type="term" value="F:aspartic-type endopeptidase activity"/>
    <property type="evidence" value="ECO:0007669"/>
    <property type="project" value="UniProtKB-KW"/>
</dbReference>
<evidence type="ECO:0000256" key="3">
    <source>
        <dbReference type="ARBA" id="ARBA00022750"/>
    </source>
</evidence>
<protein>
    <recommendedName>
        <fullName evidence="8">Gag-pol fusion protein</fullName>
    </recommendedName>
</protein>
<evidence type="ECO:0000256" key="2">
    <source>
        <dbReference type="ARBA" id="ARBA00022670"/>
    </source>
</evidence>
<proteinExistence type="inferred from homology"/>
<evidence type="ECO:0000313" key="7">
    <source>
        <dbReference type="Proteomes" id="UP000232722"/>
    </source>
</evidence>
<dbReference type="InterPro" id="IPR021109">
    <property type="entry name" value="Peptidase_aspartic_dom_sf"/>
</dbReference>
<feature type="region of interest" description="Disordered" evidence="5">
    <location>
        <begin position="706"/>
        <end position="739"/>
    </location>
</feature>
<gene>
    <name evidence="6" type="ORF">RhiirA5_452867</name>
</gene>
<keyword evidence="4" id="KW-0378">Hydrolase</keyword>
<dbReference type="AlphaFoldDB" id="A0A2N0P7W9"/>
<evidence type="ECO:0008006" key="8">
    <source>
        <dbReference type="Google" id="ProtNLM"/>
    </source>
</evidence>
<dbReference type="VEuPathDB" id="FungiDB:RhiirA1_404711"/>
<dbReference type="EMBL" id="LLXJ01001292">
    <property type="protein sequence ID" value="PKC02897.1"/>
    <property type="molecule type" value="Genomic_DNA"/>
</dbReference>
<dbReference type="VEuPathDB" id="FungiDB:FUN_021191"/>
<keyword evidence="2" id="KW-0645">Protease</keyword>
<dbReference type="VEuPathDB" id="FungiDB:RhiirA1_397512"/>
<dbReference type="VEuPathDB" id="FungiDB:RhiirFUN_008312"/>
<dbReference type="PANTHER" id="PTHR12917:SF1">
    <property type="entry name" value="AT13091P"/>
    <property type="match status" value="1"/>
</dbReference>
<feature type="compositionally biased region" description="Basic and acidic residues" evidence="5">
    <location>
        <begin position="706"/>
        <end position="717"/>
    </location>
</feature>
<dbReference type="Pfam" id="PF08284">
    <property type="entry name" value="RVP_2"/>
    <property type="match status" value="1"/>
</dbReference>
<feature type="non-terminal residue" evidence="6">
    <location>
        <position position="957"/>
    </location>
</feature>
<dbReference type="Gene3D" id="2.40.70.10">
    <property type="entry name" value="Acid Proteases"/>
    <property type="match status" value="1"/>
</dbReference>